<dbReference type="AlphaFoldDB" id="A0A0J6W5M4"/>
<evidence type="ECO:0000313" key="1">
    <source>
        <dbReference type="EMBL" id="KMO77093.1"/>
    </source>
</evidence>
<reference evidence="1 2" key="1">
    <citation type="journal article" date="2015" name="Genome Biol. Evol.">
        <title>Characterization of Three Mycobacterium spp. with Potential Use in Bioremediation by Genome Sequencing and Comparative Genomics.</title>
        <authorList>
            <person name="Das S."/>
            <person name="Pettersson B.M."/>
            <person name="Behra P.R."/>
            <person name="Ramesh M."/>
            <person name="Dasgupta S."/>
            <person name="Bhattacharya A."/>
            <person name="Kirsebom L.A."/>
        </authorList>
    </citation>
    <scope>NUCLEOTIDE SEQUENCE [LARGE SCALE GENOMIC DNA]</scope>
    <source>
        <strain evidence="1 2">DSM 44075</strain>
    </source>
</reference>
<dbReference type="EMBL" id="JYNU01000011">
    <property type="protein sequence ID" value="KMO77093.1"/>
    <property type="molecule type" value="Genomic_DNA"/>
</dbReference>
<name>A0A0J6W5M4_9MYCO</name>
<evidence type="ECO:0000313" key="2">
    <source>
        <dbReference type="Proteomes" id="UP000036313"/>
    </source>
</evidence>
<accession>A0A0J6W5M4</accession>
<proteinExistence type="predicted"/>
<organism evidence="1 2">
    <name type="scientific">Mycolicibacterium obuense</name>
    <dbReference type="NCBI Taxonomy" id="1807"/>
    <lineage>
        <taxon>Bacteria</taxon>
        <taxon>Bacillati</taxon>
        <taxon>Actinomycetota</taxon>
        <taxon>Actinomycetes</taxon>
        <taxon>Mycobacteriales</taxon>
        <taxon>Mycobacteriaceae</taxon>
        <taxon>Mycolicibacterium</taxon>
    </lineage>
</organism>
<gene>
    <name evidence="1" type="primary">espD_1</name>
    <name evidence="1" type="ORF">MOBUDSM44075_02133</name>
</gene>
<dbReference type="RefSeq" id="WP_131722000.1">
    <property type="nucleotide sequence ID" value="NZ_JYNU01000011.1"/>
</dbReference>
<sequence>MNSWGDDPYLDDDESVIGVLDFLASSPAKDAGTPTLMFTTTSLDGCVSVTATFGGRVDRVDLSPGVATRTEADLAAEILRLANLAQRRALAGLHAIIAENLARRGHDRFGVGAWIERTLGLPSPTTVQQEAAEVFAHYADRGE</sequence>
<dbReference type="PATRIC" id="fig|1807.14.peg.2152"/>
<protein>
    <submittedName>
        <fullName evidence="1">ESX-1 secretion-associated protein EspD</fullName>
    </submittedName>
</protein>
<dbReference type="Proteomes" id="UP000036313">
    <property type="component" value="Unassembled WGS sequence"/>
</dbReference>
<comment type="caution">
    <text evidence="1">The sequence shown here is derived from an EMBL/GenBank/DDBJ whole genome shotgun (WGS) entry which is preliminary data.</text>
</comment>